<dbReference type="STRING" id="1727163.AO498_10940"/>
<organism evidence="1 2">
    <name type="scientific">Algoriphagus sanaruensis</name>
    <dbReference type="NCBI Taxonomy" id="1727163"/>
    <lineage>
        <taxon>Bacteria</taxon>
        <taxon>Pseudomonadati</taxon>
        <taxon>Bacteroidota</taxon>
        <taxon>Cytophagia</taxon>
        <taxon>Cytophagales</taxon>
        <taxon>Cyclobacteriaceae</taxon>
        <taxon>Algoriphagus</taxon>
    </lineage>
</organism>
<gene>
    <name evidence="1" type="ORF">AO498_10940</name>
</gene>
<keyword evidence="2" id="KW-1185">Reference proteome</keyword>
<evidence type="ECO:0000313" key="2">
    <source>
        <dbReference type="Proteomes" id="UP000073816"/>
    </source>
</evidence>
<evidence type="ECO:0000313" key="1">
    <source>
        <dbReference type="EMBL" id="AMQ56947.1"/>
    </source>
</evidence>
<dbReference type="AlphaFoldDB" id="A0A142EP92"/>
<dbReference type="KEGG" id="alm:AO498_10940"/>
<protein>
    <submittedName>
        <fullName evidence="1">Uncharacterized protein</fullName>
    </submittedName>
</protein>
<dbReference type="PATRIC" id="fig|1727163.4.peg.2286"/>
<dbReference type="EMBL" id="CP012836">
    <property type="protein sequence ID" value="AMQ56947.1"/>
    <property type="molecule type" value="Genomic_DNA"/>
</dbReference>
<dbReference type="RefSeq" id="WP_067547339.1">
    <property type="nucleotide sequence ID" value="NZ_CP012836.1"/>
</dbReference>
<reference evidence="2" key="1">
    <citation type="submission" date="2015-09" db="EMBL/GenBank/DDBJ databases">
        <title>Complete sequence of Algoriphagus sp. M8-2.</title>
        <authorList>
            <person name="Shintani M."/>
        </authorList>
    </citation>
    <scope>NUCLEOTIDE SEQUENCE [LARGE SCALE GENOMIC DNA]</scope>
    <source>
        <strain evidence="2">M8-2</strain>
    </source>
</reference>
<name>A0A142EP92_9BACT</name>
<dbReference type="OrthoDB" id="825031at2"/>
<proteinExistence type="predicted"/>
<dbReference type="Proteomes" id="UP000073816">
    <property type="component" value="Chromosome"/>
</dbReference>
<sequence>MRKLDVIGLHHGFFADFGFEFHSTQLQFIKEFPQGYQTVFVQFTEYPEVNYLEYNLGVRIHRVEQIIHRFLPTLGDYADRSVTLIQSPSKIGKLIPARFVLENDGQLAEAIMAAEKFFVSHGFHWLDQMIDPKQLERAFAERKEKSFASHNFVYNVFRGVTLARLYNDADYPVLREIYLSEIQHRNMTPYTIGSFLQLLAYLDEGDFSKSSF</sequence>
<reference evidence="1 2" key="2">
    <citation type="journal article" date="2016" name="Genome Announc.">
        <title>Complete Genome Sequence of Algoriphagus sp. Strain M8-2, Isolated from a Brackish Lake.</title>
        <authorList>
            <person name="Muraguchi Y."/>
            <person name="Kushimoto K."/>
            <person name="Ohtsubo Y."/>
            <person name="Suzuki T."/>
            <person name="Dohra H."/>
            <person name="Kimbara K."/>
            <person name="Shintani M."/>
        </authorList>
    </citation>
    <scope>NUCLEOTIDE SEQUENCE [LARGE SCALE GENOMIC DNA]</scope>
    <source>
        <strain evidence="1 2">M8-2</strain>
    </source>
</reference>
<accession>A0A142EP92</accession>